<dbReference type="SUPFAM" id="SSF48008">
    <property type="entry name" value="GntR ligand-binding domain-like"/>
    <property type="match status" value="1"/>
</dbReference>
<dbReference type="InterPro" id="IPR036388">
    <property type="entry name" value="WH-like_DNA-bd_sf"/>
</dbReference>
<keyword evidence="3" id="KW-0804">Transcription</keyword>
<dbReference type="Gene3D" id="1.10.10.10">
    <property type="entry name" value="Winged helix-like DNA-binding domain superfamily/Winged helix DNA-binding domain"/>
    <property type="match status" value="1"/>
</dbReference>
<dbReference type="AlphaFoldDB" id="A0A1I7DVV0"/>
<dbReference type="Pfam" id="PF00392">
    <property type="entry name" value="GntR"/>
    <property type="match status" value="1"/>
</dbReference>
<organism evidence="4">
    <name type="scientific">Pseudomonas marincola</name>
    <dbReference type="NCBI Taxonomy" id="437900"/>
    <lineage>
        <taxon>Bacteria</taxon>
        <taxon>Pseudomonadati</taxon>
        <taxon>Pseudomonadota</taxon>
        <taxon>Gammaproteobacteria</taxon>
        <taxon>Pseudomonadales</taxon>
        <taxon>Pseudomonadaceae</taxon>
        <taxon>Pseudomonas</taxon>
    </lineage>
</organism>
<dbReference type="SMART" id="SM00895">
    <property type="entry name" value="FCD"/>
    <property type="match status" value="1"/>
</dbReference>
<sequence length="250" mass="28052">MERQKMLPRPHRKYRSLAQELVAGLSQQIRDGEIKRGDKLPTEAVLMDENGVSRTVVREALSRMQANGLVETCHGVGTFVLNTPSPSGLRIDPATIVSLRDMLAVLELRNGLEVDSAGLAAQRRNKQQLEDIRDALDNFKKSANQTSGIQASDFQFHMRICEATGNNYFIDIMQHIGACVIPRLQLYSEDFQLHDLKLSLISEYDQVYDAIMRQDAEAAKAAMRLHLINSRTRLQKAFESNAEIKAAETA</sequence>
<gene>
    <name evidence="4" type="ORF">PMYSY11_2499</name>
</gene>
<name>A0A1I7DVV0_9PSED</name>
<dbReference type="InterPro" id="IPR008920">
    <property type="entry name" value="TF_FadR/GntR_C"/>
</dbReference>
<dbReference type="STRING" id="437900.GCA_001940335_02752"/>
<dbReference type="Gene3D" id="1.20.120.530">
    <property type="entry name" value="GntR ligand-binding domain-like"/>
    <property type="match status" value="1"/>
</dbReference>
<proteinExistence type="predicted"/>
<dbReference type="SUPFAM" id="SSF46785">
    <property type="entry name" value="Winged helix' DNA-binding domain"/>
    <property type="match status" value="1"/>
</dbReference>
<protein>
    <submittedName>
        <fullName evidence="4">GntR family transcriptional regulator</fullName>
    </submittedName>
</protein>
<accession>A0A1I7DVV0</accession>
<dbReference type="CDD" id="cd07377">
    <property type="entry name" value="WHTH_GntR"/>
    <property type="match status" value="1"/>
</dbReference>
<dbReference type="PROSITE" id="PS50949">
    <property type="entry name" value="HTH_GNTR"/>
    <property type="match status" value="1"/>
</dbReference>
<dbReference type="RefSeq" id="WP_069902136.1">
    <property type="nucleotide sequence ID" value="NZ_FPBC01000016.1"/>
</dbReference>
<dbReference type="InterPro" id="IPR000524">
    <property type="entry name" value="Tscrpt_reg_HTH_GntR"/>
</dbReference>
<dbReference type="PANTHER" id="PTHR43537:SF5">
    <property type="entry name" value="UXU OPERON TRANSCRIPTIONAL REGULATOR"/>
    <property type="match status" value="1"/>
</dbReference>
<keyword evidence="2" id="KW-0238">DNA-binding</keyword>
<evidence type="ECO:0000313" key="4">
    <source>
        <dbReference type="EMBL" id="VEV97544.1"/>
    </source>
</evidence>
<dbReference type="SMART" id="SM00345">
    <property type="entry name" value="HTH_GNTR"/>
    <property type="match status" value="1"/>
</dbReference>
<keyword evidence="1" id="KW-0805">Transcription regulation</keyword>
<dbReference type="Pfam" id="PF07729">
    <property type="entry name" value="FCD"/>
    <property type="match status" value="1"/>
</dbReference>
<evidence type="ECO:0000256" key="1">
    <source>
        <dbReference type="ARBA" id="ARBA00023015"/>
    </source>
</evidence>
<dbReference type="PANTHER" id="PTHR43537">
    <property type="entry name" value="TRANSCRIPTIONAL REGULATOR, GNTR FAMILY"/>
    <property type="match status" value="1"/>
</dbReference>
<dbReference type="EMBL" id="LR215729">
    <property type="protein sequence ID" value="VEV97544.1"/>
    <property type="molecule type" value="Genomic_DNA"/>
</dbReference>
<reference evidence="4" key="1">
    <citation type="submission" date="2019-02" db="EMBL/GenBank/DDBJ databases">
        <authorList>
            <consortium name="Genoscope - CEA"/>
            <person name="William W."/>
        </authorList>
    </citation>
    <scope>NUCLEOTIDE SEQUENCE [LARGE SCALE GENOMIC DNA]</scope>
    <source>
        <strain evidence="4">YSy11</strain>
    </source>
</reference>
<dbReference type="PRINTS" id="PR00035">
    <property type="entry name" value="HTHGNTR"/>
</dbReference>
<evidence type="ECO:0000256" key="2">
    <source>
        <dbReference type="ARBA" id="ARBA00023125"/>
    </source>
</evidence>
<dbReference type="GO" id="GO:0003700">
    <property type="term" value="F:DNA-binding transcription factor activity"/>
    <property type="evidence" value="ECO:0007669"/>
    <property type="project" value="InterPro"/>
</dbReference>
<dbReference type="InterPro" id="IPR036390">
    <property type="entry name" value="WH_DNA-bd_sf"/>
</dbReference>
<dbReference type="InterPro" id="IPR011711">
    <property type="entry name" value="GntR_C"/>
</dbReference>
<evidence type="ECO:0000256" key="3">
    <source>
        <dbReference type="ARBA" id="ARBA00023163"/>
    </source>
</evidence>
<dbReference type="GO" id="GO:0003677">
    <property type="term" value="F:DNA binding"/>
    <property type="evidence" value="ECO:0007669"/>
    <property type="project" value="UniProtKB-KW"/>
</dbReference>